<evidence type="ECO:0000256" key="11">
    <source>
        <dbReference type="ARBA" id="ARBA00049244"/>
    </source>
</evidence>
<dbReference type="Pfam" id="PF13177">
    <property type="entry name" value="DNA_pol3_delta2"/>
    <property type="match status" value="1"/>
</dbReference>
<dbReference type="SUPFAM" id="SSF52540">
    <property type="entry name" value="P-loop containing nucleoside triphosphate hydrolases"/>
    <property type="match status" value="1"/>
</dbReference>
<dbReference type="CDD" id="cd18137">
    <property type="entry name" value="HLD_clamp_pol_III_gamma_tau"/>
    <property type="match status" value="1"/>
</dbReference>
<keyword evidence="9" id="KW-0067">ATP-binding</keyword>
<keyword evidence="7" id="KW-0547">Nucleotide-binding</keyword>
<dbReference type="EMBL" id="CAKKNS010000009">
    <property type="protein sequence ID" value="CAH0417423.1"/>
    <property type="molecule type" value="Genomic_DNA"/>
</dbReference>
<dbReference type="NCBIfam" id="TIGR02397">
    <property type="entry name" value="dnaX_nterm"/>
    <property type="match status" value="1"/>
</dbReference>
<keyword evidence="4" id="KW-0548">Nucleotidyltransferase</keyword>
<evidence type="ECO:0000313" key="13">
    <source>
        <dbReference type="EMBL" id="CAH0417423.1"/>
    </source>
</evidence>
<dbReference type="InterPro" id="IPR022754">
    <property type="entry name" value="DNA_pol_III_gamma-3"/>
</dbReference>
<dbReference type="Gene3D" id="3.40.50.300">
    <property type="entry name" value="P-loop containing nucleotide triphosphate hydrolases"/>
    <property type="match status" value="1"/>
</dbReference>
<dbReference type="Pfam" id="PF12169">
    <property type="entry name" value="DNA_pol3_gamma3"/>
    <property type="match status" value="1"/>
</dbReference>
<accession>A0ABM8Z7X1</accession>
<keyword evidence="3" id="KW-0808">Transferase</keyword>
<evidence type="ECO:0000313" key="14">
    <source>
        <dbReference type="Proteomes" id="UP000789707"/>
    </source>
</evidence>
<evidence type="ECO:0000256" key="1">
    <source>
        <dbReference type="ARBA" id="ARBA00006360"/>
    </source>
</evidence>
<reference evidence="13 14" key="1">
    <citation type="submission" date="2021-11" db="EMBL/GenBank/DDBJ databases">
        <authorList>
            <person name="Depoorter E."/>
        </authorList>
    </citation>
    <scope>NUCLEOTIDE SEQUENCE [LARGE SCALE GENOMIC DNA]</scope>
    <source>
        <strain evidence="13 14">LMG 24289</strain>
    </source>
</reference>
<feature type="domain" description="AAA+ ATPase" evidence="12">
    <location>
        <begin position="37"/>
        <end position="179"/>
    </location>
</feature>
<dbReference type="EC" id="2.7.7.7" evidence="2"/>
<dbReference type="SUPFAM" id="SSF48019">
    <property type="entry name" value="post-AAA+ oligomerization domain-like"/>
    <property type="match status" value="1"/>
</dbReference>
<evidence type="ECO:0000256" key="7">
    <source>
        <dbReference type="ARBA" id="ARBA00022741"/>
    </source>
</evidence>
<dbReference type="InterPro" id="IPR050238">
    <property type="entry name" value="DNA_Rep/Repair_Clamp_Loader"/>
</dbReference>
<sequence length="627" mass="68255">MAYQALYRVWRPQKFSDMVGQEIITKTLKNAIITGQTSHAYLFTGPRGTGKTSAAKIFAKALNCLNLQDGEPCNECINCQAINSGSLNDVIEIDAASNNGVEEIRDIRDKVKYAPTQAPFKVYIIDEVHMLSTGAFNALLKTLEEPPAQVVFILATTEPHKIPLTIISRTQRFDFRRIGASASIARMEYILEQKGYQYEAAALKVIANAAEGGMRDALSILDQTLSFGDDEVTLANALLVTGAVKQSLLNEYVTAVLAQDVPTSLQVLESILEEGKDAHRFIEDLISYIRDLLLANQAPDMITVTPDEVFTTLSKQVTPDYAYAVINVLNDVQQQLRFTTHPDVYLEVLTVKLASLNPQGQPSEVVTPVTASTPKQDVTKAITQQVTHNIAPSNAASITPPVTRPAAITQAPINEVPPVVSQPTPPMPSEGVRNIRVSGPAAPVAKQAIPGKMAFDGQTVFNILHAATKGALRQVEDNYPDLLNMLSVVEMAKLNQAKPVAASPDGVVLSFSQPYIHRLAQQDMALQNNILQSLNRLTGDTPTVALITDDQWIQLRNSYVSQYKEKVAFTDMDVPELAAIAVETQPPVDVPTSPMIETAPAEPVVIEPELIAQAKDLFGDIVTVENN</sequence>
<evidence type="ECO:0000256" key="8">
    <source>
        <dbReference type="ARBA" id="ARBA00022833"/>
    </source>
</evidence>
<evidence type="ECO:0000256" key="4">
    <source>
        <dbReference type="ARBA" id="ARBA00022695"/>
    </source>
</evidence>
<dbReference type="PRINTS" id="PR00300">
    <property type="entry name" value="CLPPROTEASEA"/>
</dbReference>
<proteinExistence type="inferred from homology"/>
<name>A0ABM8Z7X1_9LACO</name>
<dbReference type="InterPro" id="IPR045085">
    <property type="entry name" value="HLD_clamp_pol_III_gamma_tau"/>
</dbReference>
<dbReference type="InterPro" id="IPR008921">
    <property type="entry name" value="DNA_pol3_clamp-load_cplx_C"/>
</dbReference>
<dbReference type="InterPro" id="IPR012763">
    <property type="entry name" value="DNA_pol_III_sug/sutau_N"/>
</dbReference>
<dbReference type="InterPro" id="IPR003593">
    <property type="entry name" value="AAA+_ATPase"/>
</dbReference>
<comment type="similarity">
    <text evidence="1">Belongs to the DnaX/STICHEL family.</text>
</comment>
<keyword evidence="10" id="KW-0239">DNA-directed DNA polymerase</keyword>
<dbReference type="PANTHER" id="PTHR11669">
    <property type="entry name" value="REPLICATION FACTOR C / DNA POLYMERASE III GAMMA-TAU SUBUNIT"/>
    <property type="match status" value="1"/>
</dbReference>
<keyword evidence="5" id="KW-0235">DNA replication</keyword>
<comment type="caution">
    <text evidence="13">The sequence shown here is derived from an EMBL/GenBank/DDBJ whole genome shotgun (WGS) entry which is preliminary data.</text>
</comment>
<dbReference type="RefSeq" id="WP_230097445.1">
    <property type="nucleotide sequence ID" value="NZ_CAKKNS010000009.1"/>
</dbReference>
<evidence type="ECO:0000256" key="5">
    <source>
        <dbReference type="ARBA" id="ARBA00022705"/>
    </source>
</evidence>
<protein>
    <recommendedName>
        <fullName evidence="2">DNA-directed DNA polymerase</fullName>
        <ecNumber evidence="2">2.7.7.7</ecNumber>
    </recommendedName>
</protein>
<organism evidence="13 14">
    <name type="scientific">Periweissella fabaria</name>
    <dbReference type="NCBI Taxonomy" id="546157"/>
    <lineage>
        <taxon>Bacteria</taxon>
        <taxon>Bacillati</taxon>
        <taxon>Bacillota</taxon>
        <taxon>Bacilli</taxon>
        <taxon>Lactobacillales</taxon>
        <taxon>Lactobacillaceae</taxon>
        <taxon>Periweissella</taxon>
    </lineage>
</organism>
<keyword evidence="6" id="KW-0479">Metal-binding</keyword>
<comment type="catalytic activity">
    <reaction evidence="11">
        <text>DNA(n) + a 2'-deoxyribonucleoside 5'-triphosphate = DNA(n+1) + diphosphate</text>
        <dbReference type="Rhea" id="RHEA:22508"/>
        <dbReference type="Rhea" id="RHEA-COMP:17339"/>
        <dbReference type="Rhea" id="RHEA-COMP:17340"/>
        <dbReference type="ChEBI" id="CHEBI:33019"/>
        <dbReference type="ChEBI" id="CHEBI:61560"/>
        <dbReference type="ChEBI" id="CHEBI:173112"/>
        <dbReference type="EC" id="2.7.7.7"/>
    </reaction>
</comment>
<dbReference type="InterPro" id="IPR027417">
    <property type="entry name" value="P-loop_NTPase"/>
</dbReference>
<dbReference type="PANTHER" id="PTHR11669:SF0">
    <property type="entry name" value="PROTEIN STICHEL-LIKE 2"/>
    <property type="match status" value="1"/>
</dbReference>
<dbReference type="InterPro" id="IPR001270">
    <property type="entry name" value="ClpA/B"/>
</dbReference>
<evidence type="ECO:0000256" key="10">
    <source>
        <dbReference type="ARBA" id="ARBA00022932"/>
    </source>
</evidence>
<gene>
    <name evidence="13" type="ORF">WFA24289_01764</name>
</gene>
<dbReference type="Gene3D" id="1.20.272.10">
    <property type="match status" value="1"/>
</dbReference>
<keyword evidence="14" id="KW-1185">Reference proteome</keyword>
<evidence type="ECO:0000259" key="12">
    <source>
        <dbReference type="SMART" id="SM00382"/>
    </source>
</evidence>
<dbReference type="SMART" id="SM00382">
    <property type="entry name" value="AAA"/>
    <property type="match status" value="1"/>
</dbReference>
<evidence type="ECO:0000256" key="3">
    <source>
        <dbReference type="ARBA" id="ARBA00022679"/>
    </source>
</evidence>
<evidence type="ECO:0000256" key="6">
    <source>
        <dbReference type="ARBA" id="ARBA00022723"/>
    </source>
</evidence>
<dbReference type="Pfam" id="PF22608">
    <property type="entry name" value="DNAX_ATPase_lid"/>
    <property type="match status" value="1"/>
</dbReference>
<evidence type="ECO:0000256" key="9">
    <source>
        <dbReference type="ARBA" id="ARBA00022840"/>
    </source>
</evidence>
<dbReference type="Gene3D" id="1.10.8.60">
    <property type="match status" value="1"/>
</dbReference>
<dbReference type="NCBIfam" id="NF004046">
    <property type="entry name" value="PRK05563.1"/>
    <property type="match status" value="1"/>
</dbReference>
<keyword evidence="8" id="KW-0862">Zinc</keyword>
<dbReference type="CDD" id="cd00009">
    <property type="entry name" value="AAA"/>
    <property type="match status" value="1"/>
</dbReference>
<dbReference type="Proteomes" id="UP000789707">
    <property type="component" value="Unassembled WGS sequence"/>
</dbReference>
<evidence type="ECO:0000256" key="2">
    <source>
        <dbReference type="ARBA" id="ARBA00012417"/>
    </source>
</evidence>